<evidence type="ECO:0000313" key="4">
    <source>
        <dbReference type="EMBL" id="RDV84919.1"/>
    </source>
</evidence>
<protein>
    <submittedName>
        <fullName evidence="4">TRZ/ATZ family protein</fullName>
    </submittedName>
</protein>
<organism evidence="4 5">
    <name type="scientific">Ammonifex thiophilus</name>
    <dbReference type="NCBI Taxonomy" id="444093"/>
    <lineage>
        <taxon>Bacteria</taxon>
        <taxon>Bacillati</taxon>
        <taxon>Bacillota</taxon>
        <taxon>Clostridia</taxon>
        <taxon>Thermoanaerobacterales</taxon>
        <taxon>Thermoanaerobacteraceae</taxon>
        <taxon>Ammonifex</taxon>
    </lineage>
</organism>
<evidence type="ECO:0000259" key="3">
    <source>
        <dbReference type="Pfam" id="PF05683"/>
    </source>
</evidence>
<dbReference type="InterPro" id="IPR004647">
    <property type="entry name" value="Fe-S_hydro-lyase_TtdB-typ_cat"/>
</dbReference>
<proteinExistence type="inferred from homology"/>
<dbReference type="Pfam" id="PF05683">
    <property type="entry name" value="Fumerase_C"/>
    <property type="match status" value="1"/>
</dbReference>
<evidence type="ECO:0000256" key="1">
    <source>
        <dbReference type="ARBA" id="ARBA00008876"/>
    </source>
</evidence>
<dbReference type="EMBL" id="QSLN01000001">
    <property type="protein sequence ID" value="RDV84919.1"/>
    <property type="molecule type" value="Genomic_DNA"/>
</dbReference>
<feature type="domain" description="Fe-S hydro-lyase tartrate dehydratase beta-type catalytic" evidence="3">
    <location>
        <begin position="5"/>
        <end position="170"/>
    </location>
</feature>
<comment type="caution">
    <text evidence="4">The sequence shown here is derived from an EMBL/GenBank/DDBJ whole genome shotgun (WGS) entry which is preliminary data.</text>
</comment>
<name>A0A3D8P914_9THEO</name>
<dbReference type="OrthoDB" id="9798978at2"/>
<evidence type="ECO:0000313" key="5">
    <source>
        <dbReference type="Proteomes" id="UP000256329"/>
    </source>
</evidence>
<dbReference type="AlphaFoldDB" id="A0A3D8P914"/>
<dbReference type="Gene3D" id="3.20.130.10">
    <property type="entry name" value="Fe-S hydro-lyase, tartrate dehydratase beta-type, catalytic domain"/>
    <property type="match status" value="1"/>
</dbReference>
<dbReference type="SUPFAM" id="SSF117457">
    <property type="entry name" value="FumA C-terminal domain-like"/>
    <property type="match status" value="1"/>
</dbReference>
<keyword evidence="2" id="KW-0456">Lyase</keyword>
<dbReference type="InterPro" id="IPR036660">
    <property type="entry name" value="Fe-S_hydroAse_TtdB_cat_sf"/>
</dbReference>
<dbReference type="GO" id="GO:0016836">
    <property type="term" value="F:hydro-lyase activity"/>
    <property type="evidence" value="ECO:0007669"/>
    <property type="project" value="InterPro"/>
</dbReference>
<gene>
    <name evidence="4" type="ORF">DXX99_01925</name>
</gene>
<dbReference type="Proteomes" id="UP000256329">
    <property type="component" value="Unassembled WGS sequence"/>
</dbReference>
<dbReference type="NCBIfam" id="TIGR00723">
    <property type="entry name" value="ttdB_fumA_fumB"/>
    <property type="match status" value="1"/>
</dbReference>
<dbReference type="PANTHER" id="PTHR43351:SF2">
    <property type="entry name" value="L(+)-TARTRATE DEHYDRATASE SUBUNIT BETA-RELATED"/>
    <property type="match status" value="1"/>
</dbReference>
<keyword evidence="5" id="KW-1185">Reference proteome</keyword>
<sequence length="180" mass="19686">MRPPLTEEVVEELRVGDQVLFTGRLLTARDAAHQRLVEALRRGEELPVDLKGQVIYYTGPTPAPPGRVIGSAGPTTSGRMDPYTPSLLAKGLKGMIGKGYRSLEVREALVKFRAVYFVTYGGAGALLSRCIKGVRLVAYPELGPEAIYEFWVEDFPAWVANDIYGGDIYKASLSQHCGRG</sequence>
<evidence type="ECO:0000256" key="2">
    <source>
        <dbReference type="ARBA" id="ARBA00023239"/>
    </source>
</evidence>
<reference evidence="4 5" key="1">
    <citation type="submission" date="2018-08" db="EMBL/GenBank/DDBJ databases">
        <title>Form III RuBisCO-mediated autotrophy in Thermodesulfobium bacteria.</title>
        <authorList>
            <person name="Toshchakov S.V."/>
            <person name="Kublanov I.V."/>
            <person name="Frolov E."/>
            <person name="Bonch-Osmolovskaya E.A."/>
            <person name="Tourova T.P."/>
            <person name="Chernych N.A."/>
            <person name="Lebedinsky A.V."/>
        </authorList>
    </citation>
    <scope>NUCLEOTIDE SEQUENCE [LARGE SCALE GENOMIC DNA]</scope>
    <source>
        <strain evidence="4 5">SR</strain>
    </source>
</reference>
<comment type="similarity">
    <text evidence="1">Belongs to the class-I fumarase family.</text>
</comment>
<dbReference type="PANTHER" id="PTHR43351">
    <property type="entry name" value="L(+)-TARTRATE DEHYDRATASE SUBUNIT BETA"/>
    <property type="match status" value="1"/>
</dbReference>
<accession>A0A3D8P914</accession>